<proteinExistence type="predicted"/>
<reference evidence="1" key="1">
    <citation type="submission" date="2022-11" db="EMBL/GenBank/DDBJ databases">
        <title>Genome Sequence of Boeremia exigua.</title>
        <authorList>
            <person name="Buettner E."/>
        </authorList>
    </citation>
    <scope>NUCLEOTIDE SEQUENCE</scope>
    <source>
        <strain evidence="1">CU02</strain>
    </source>
</reference>
<dbReference type="EMBL" id="JAPHNI010000103">
    <property type="protein sequence ID" value="KAJ8116225.1"/>
    <property type="molecule type" value="Genomic_DNA"/>
</dbReference>
<gene>
    <name evidence="1" type="ORF">OPT61_g2303</name>
</gene>
<accession>A0ACC2IM08</accession>
<name>A0ACC2IM08_9PLEO</name>
<evidence type="ECO:0000313" key="1">
    <source>
        <dbReference type="EMBL" id="KAJ8116225.1"/>
    </source>
</evidence>
<dbReference type="Proteomes" id="UP001153331">
    <property type="component" value="Unassembled WGS sequence"/>
</dbReference>
<keyword evidence="2" id="KW-1185">Reference proteome</keyword>
<sequence length="715" mass="77383">MPTTSSDSWVAAPAGPPKSISSKTLDLCHHRLRYTACIASAAELQAAHPQKRPWLVSNPEGTKISSHAAYARASGTQAAKLAWSSCDQKGVLVVVERSAVLVGVLLLGWTTACHEAVYAGKRPWGAPDRFASAIDPHVRRIASGYDPMPPQSDPAPRPSQDPLYFPLLAELDTVQSSERGLQSTLEHRAHLDSSATQRHWVQGRSGLQQGCSALGVADTLARTFPSVETESATGLAGIVSHPDLLEPNLLPSRLPPATMTEHNQEYRWGCPHPQHALQPFTDDHDQQPDTLQGYIGYCSCMDGDQGHIFVDSTTGEATSVQLNSRDLVLDGVGDTGTMDDAHHFGPQPMFGPESSSYVSSMRYNTGESSDGQNVGTSFTGMTNEAIDQYEYRNPVDETAISVQGVSTPFPEYSSAYSDAAPLAHVMHDQPFDQEFGMSYPPANVEPTSVGYHSRVVSVADPGFDPRVSQQQSCVNMSDIQPICDGFWSRSHVRTGEHTSQGVLRDRQSNYHSQAHGLPLIDMEYRCDDSTLPESNPAMSQMAFNNDIDEMVGITPATSISVEGTAPIQHPREMTMDRHRQVPPDSLPSNLVVLTGGFQYSVRADTPDQTSYDQCQTQGSSSYAVGQQLDSLSVPHPELGFSRESSTVSSPSQMSVGSSRWSVASPSVPSPLPCDEPGCSQAFHDRANTAAKTLTVLNLTKDQMRDLTTTDAATRI</sequence>
<comment type="caution">
    <text evidence="1">The sequence shown here is derived from an EMBL/GenBank/DDBJ whole genome shotgun (WGS) entry which is preliminary data.</text>
</comment>
<evidence type="ECO:0000313" key="2">
    <source>
        <dbReference type="Proteomes" id="UP001153331"/>
    </source>
</evidence>
<protein>
    <submittedName>
        <fullName evidence="1">Uncharacterized protein</fullName>
    </submittedName>
</protein>
<organism evidence="1 2">
    <name type="scientific">Boeremia exigua</name>
    <dbReference type="NCBI Taxonomy" id="749465"/>
    <lineage>
        <taxon>Eukaryota</taxon>
        <taxon>Fungi</taxon>
        <taxon>Dikarya</taxon>
        <taxon>Ascomycota</taxon>
        <taxon>Pezizomycotina</taxon>
        <taxon>Dothideomycetes</taxon>
        <taxon>Pleosporomycetidae</taxon>
        <taxon>Pleosporales</taxon>
        <taxon>Pleosporineae</taxon>
        <taxon>Didymellaceae</taxon>
        <taxon>Boeremia</taxon>
    </lineage>
</organism>